<evidence type="ECO:0000313" key="1">
    <source>
        <dbReference type="EMBL" id="CDL81363.1"/>
    </source>
</evidence>
<reference evidence="1" key="1">
    <citation type="submission" date="2013-11" db="EMBL/GenBank/DDBJ databases">
        <title>Draft genome sequence and annotation of the entomopathogenic bacteria, Xenorhabdus cabanillasi strain JM26 and Xenorhabdus szentirmai strain DSM 16338.</title>
        <authorList>
            <person name="Gualtieri M."/>
            <person name="Ogier J.C."/>
            <person name="Pages S."/>
            <person name="Givaudan A."/>
            <person name="Gaudriault S."/>
        </authorList>
    </citation>
    <scope>NUCLEOTIDE SEQUENCE [LARGE SCALE GENOMIC DNA]</scope>
    <source>
        <strain evidence="1">DSM 16338</strain>
    </source>
</reference>
<protein>
    <submittedName>
        <fullName evidence="1">Uncharacterized protein</fullName>
    </submittedName>
</protein>
<gene>
    <name evidence="1" type="ORF">XSR1_120084</name>
</gene>
<dbReference type="Proteomes" id="UP000019202">
    <property type="component" value="Unassembled WGS sequence"/>
</dbReference>
<name>W1IU48_9GAMM</name>
<dbReference type="AlphaFoldDB" id="W1IU48"/>
<sequence length="47" mass="5335">MVLVVTMHPERAKHNAAIVKRYIDFFMAYSESSVPAVFQVFANNFAS</sequence>
<organism evidence="1 2">
    <name type="scientific">Xenorhabdus szentirmaii DSM 16338</name>
    <dbReference type="NCBI Taxonomy" id="1427518"/>
    <lineage>
        <taxon>Bacteria</taxon>
        <taxon>Pseudomonadati</taxon>
        <taxon>Pseudomonadota</taxon>
        <taxon>Gammaproteobacteria</taxon>
        <taxon>Enterobacterales</taxon>
        <taxon>Morganellaceae</taxon>
        <taxon>Xenorhabdus</taxon>
    </lineage>
</organism>
<evidence type="ECO:0000313" key="2">
    <source>
        <dbReference type="Proteomes" id="UP000019202"/>
    </source>
</evidence>
<accession>W1IU48</accession>
<dbReference type="EMBL" id="CBXF010000024">
    <property type="protein sequence ID" value="CDL81363.1"/>
    <property type="molecule type" value="Genomic_DNA"/>
</dbReference>
<keyword evidence="2" id="KW-1185">Reference proteome</keyword>
<proteinExistence type="predicted"/>
<dbReference type="STRING" id="1427518.XSR1_120084"/>
<comment type="caution">
    <text evidence="1">The sequence shown here is derived from an EMBL/GenBank/DDBJ whole genome shotgun (WGS) entry which is preliminary data.</text>
</comment>